<feature type="coiled-coil region" evidence="1">
    <location>
        <begin position="166"/>
        <end position="217"/>
    </location>
</feature>
<dbReference type="EMBL" id="RJUK01000001">
    <property type="protein sequence ID" value="ROQ20297.1"/>
    <property type="molecule type" value="Genomic_DNA"/>
</dbReference>
<feature type="coiled-coil region" evidence="1">
    <location>
        <begin position="383"/>
        <end position="424"/>
    </location>
</feature>
<gene>
    <name evidence="4" type="ORF">EDC38_0898</name>
</gene>
<organism evidence="4 5">
    <name type="scientific">Marinimicrobium koreense</name>
    <dbReference type="NCBI Taxonomy" id="306545"/>
    <lineage>
        <taxon>Bacteria</taxon>
        <taxon>Pseudomonadati</taxon>
        <taxon>Pseudomonadota</taxon>
        <taxon>Gammaproteobacteria</taxon>
        <taxon>Cellvibrionales</taxon>
        <taxon>Cellvibrionaceae</taxon>
        <taxon>Marinimicrobium</taxon>
    </lineage>
</organism>
<comment type="caution">
    <text evidence="4">The sequence shown here is derived from an EMBL/GenBank/DDBJ whole genome shotgun (WGS) entry which is preliminary data.</text>
</comment>
<feature type="compositionally biased region" description="Polar residues" evidence="2">
    <location>
        <begin position="312"/>
        <end position="334"/>
    </location>
</feature>
<keyword evidence="3" id="KW-1133">Transmembrane helix</keyword>
<name>A0A3N1NZ65_9GAMM</name>
<dbReference type="Proteomes" id="UP000273643">
    <property type="component" value="Unassembled WGS sequence"/>
</dbReference>
<dbReference type="OrthoDB" id="5697338at2"/>
<dbReference type="AlphaFoldDB" id="A0A3N1NZ65"/>
<sequence length="724" mass="83816">MLDSLTLTTIILGELVFLLSLGCALLGVLLLRERRHQKKIMAAYQRLRNTVRTERAQNRAAPPEESSAGDAVTEYFLRVKDEARDRYRNITQTNLPRLTPEHPFNAKVAALRFLFTEAEERAYRKEKASGDAWVLLEKQLYDIARWVVDRQESKPGRQRNNQVKLLQQRVEKLKGFEKQARDLQRKLELNRLKREELEQLQEENRLTIEKLQKINEALGLSGDADAESLRRQLRDIMDSDARPLVAPPERRLTNIEHFSADNQRLNSELARELRSYNAEFPDNRSDHMEQTLKRLEAELFRSEQHIRELKQQRSNAETELLTSTNDADRYQSSPWQQTQQRAESMEQIEETLRVIHTNMADSSQALNVASGSGGQSPYSLAEIQQLRHNNTRQRNLIVDLEDEMRRLRDTIPHTEDDNERAQQTEKLFKLERLVKECEHCILALESEVDLLYTQLKEREQRQTQSSGPTDEEVSLEQLQSELSAMANRLEDVLLNSERDSILSQFAQASVRVQSIEELARCVINALKRGQLTAGFYLQSKLGHAEYYPAKQFSERERAMIRRTTISQNVAYLNEGIMFASDHMHLLLKDPHADELELQKTEQLLQALMDITGARVDSLEIEQAGQHQRRYLQDWSDGAHNTLVNMEIRYAYQVEETQRLVDALVEQMQKACSVLEASEATRAVIDNALSECQHRIRSLMTQDDSIDEGCTWLLSHLDELPKIAK</sequence>
<dbReference type="RefSeq" id="WP_123637479.1">
    <property type="nucleotide sequence ID" value="NZ_RJUK01000001.1"/>
</dbReference>
<keyword evidence="3" id="KW-0812">Transmembrane</keyword>
<evidence type="ECO:0000313" key="5">
    <source>
        <dbReference type="Proteomes" id="UP000273643"/>
    </source>
</evidence>
<keyword evidence="3" id="KW-0472">Membrane</keyword>
<evidence type="ECO:0000256" key="2">
    <source>
        <dbReference type="SAM" id="MobiDB-lite"/>
    </source>
</evidence>
<accession>A0A3N1NZ65</accession>
<evidence type="ECO:0000313" key="4">
    <source>
        <dbReference type="EMBL" id="ROQ20297.1"/>
    </source>
</evidence>
<keyword evidence="5" id="KW-1185">Reference proteome</keyword>
<protein>
    <submittedName>
        <fullName evidence="4">Uncharacterized protein</fullName>
    </submittedName>
</protein>
<evidence type="ECO:0000256" key="1">
    <source>
        <dbReference type="SAM" id="Coils"/>
    </source>
</evidence>
<proteinExistence type="predicted"/>
<feature type="transmembrane region" description="Helical" evidence="3">
    <location>
        <begin position="6"/>
        <end position="31"/>
    </location>
</feature>
<keyword evidence="1" id="KW-0175">Coiled coil</keyword>
<reference evidence="4 5" key="1">
    <citation type="submission" date="2018-11" db="EMBL/GenBank/DDBJ databases">
        <title>Genomic Encyclopedia of Type Strains, Phase IV (KMG-IV): sequencing the most valuable type-strain genomes for metagenomic binning, comparative biology and taxonomic classification.</title>
        <authorList>
            <person name="Goeker M."/>
        </authorList>
    </citation>
    <scope>NUCLEOTIDE SEQUENCE [LARGE SCALE GENOMIC DNA]</scope>
    <source>
        <strain evidence="4 5">DSM 16974</strain>
    </source>
</reference>
<feature type="region of interest" description="Disordered" evidence="2">
    <location>
        <begin position="309"/>
        <end position="334"/>
    </location>
</feature>
<evidence type="ECO:0000256" key="3">
    <source>
        <dbReference type="SAM" id="Phobius"/>
    </source>
</evidence>